<evidence type="ECO:0000313" key="6">
    <source>
        <dbReference type="Proteomes" id="UP000634529"/>
    </source>
</evidence>
<organism evidence="5 6">
    <name type="scientific">Paenibacillus arenosi</name>
    <dbReference type="NCBI Taxonomy" id="2774142"/>
    <lineage>
        <taxon>Bacteria</taxon>
        <taxon>Bacillati</taxon>
        <taxon>Bacillota</taxon>
        <taxon>Bacilli</taxon>
        <taxon>Bacillales</taxon>
        <taxon>Paenibacillaceae</taxon>
        <taxon>Paenibacillus</taxon>
    </lineage>
</organism>
<dbReference type="Proteomes" id="UP000634529">
    <property type="component" value="Unassembled WGS sequence"/>
</dbReference>
<reference evidence="5 6" key="1">
    <citation type="submission" date="2020-09" db="EMBL/GenBank/DDBJ databases">
        <title>Paenibacillus sp. CAU 1523 isolated from sand of Haeundae Beach.</title>
        <authorList>
            <person name="Kim W."/>
        </authorList>
    </citation>
    <scope>NUCLEOTIDE SEQUENCE [LARGE SCALE GENOMIC DNA]</scope>
    <source>
        <strain evidence="5 6">CAU 1523</strain>
    </source>
</reference>
<keyword evidence="6" id="KW-1185">Reference proteome</keyword>
<evidence type="ECO:0000256" key="1">
    <source>
        <dbReference type="ARBA" id="ARBA00004924"/>
    </source>
</evidence>
<evidence type="ECO:0000313" key="5">
    <source>
        <dbReference type="EMBL" id="MBD8499231.1"/>
    </source>
</evidence>
<dbReference type="InterPro" id="IPR037455">
    <property type="entry name" value="LucA/IucC-like"/>
</dbReference>
<feature type="domain" description="Aerobactin siderophore biosynthesis IucA/IucC N-terminal" evidence="3">
    <location>
        <begin position="139"/>
        <end position="311"/>
    </location>
</feature>
<sequence length="561" mass="64999">MLEVKTSQLSNRQERANYYTCKTLLNCYIREFCQENRHLLSIDANSQTFTLYFPASKVTVSGTFSFYSAIGEHEYKDIYVQQGQALDYPELVQWMVRELQQQDSLVTDKSRLDFSKRIDNSYRNLALFLKHTSYSPIYDYLSSEQSLLYGHPFHPFPKNTLGFTEDEVSAYCPELQPSFPLCYLAIKKHVYQEEWVYLGRHTKLHDTVEAQAQAILAEKRDEYEILPIHPWQYKHVQSVKAVKDYIAQENIILLGSFGPIAYPTSSVRTVYVPDMECNIKLSLNIQITNMMRNNNKEQMRRTLDASNYLLQHHCFDDDPHTEISYEEGVCTCQFEDDELTKLFTIAYRPIQFDVTSTFVLSSLIEAPRAGEPARLFSLIDRNQLEPWFRRYLEISLLSIVRVAEEKGIHFEAHSQNCLVTIKNGMPHTFIIRDLEGVSVNQEKVADQIDKSGLLFYEKEKAWARTSYYFIVNHLGSLIHALASGIQATEEYFWNIVRDVLTKEVEQHHNEYVLHLLEAEGFYAKRNMMSCLAGVSETPSYVLVNNIMNQLGSGTSESSKSF</sequence>
<accession>A0ABR9AYL2</accession>
<comment type="caution">
    <text evidence="5">The sequence shown here is derived from an EMBL/GenBank/DDBJ whole genome shotgun (WGS) entry which is preliminary data.</text>
</comment>
<dbReference type="EMBL" id="JACYTN010000009">
    <property type="protein sequence ID" value="MBD8499231.1"/>
    <property type="molecule type" value="Genomic_DNA"/>
</dbReference>
<comment type="similarity">
    <text evidence="2">Belongs to the IucA/IucC family.</text>
</comment>
<dbReference type="PANTHER" id="PTHR34384:SF5">
    <property type="entry name" value="L-2,3-DIAMINOPROPANOATE--CITRATE LIGASE"/>
    <property type="match status" value="1"/>
</dbReference>
<dbReference type="PANTHER" id="PTHR34384">
    <property type="entry name" value="L-2,3-DIAMINOPROPANOATE--CITRATE LIGASE"/>
    <property type="match status" value="1"/>
</dbReference>
<evidence type="ECO:0000259" key="3">
    <source>
        <dbReference type="Pfam" id="PF04183"/>
    </source>
</evidence>
<evidence type="ECO:0000256" key="2">
    <source>
        <dbReference type="ARBA" id="ARBA00007832"/>
    </source>
</evidence>
<comment type="pathway">
    <text evidence="1">Siderophore biosynthesis.</text>
</comment>
<protein>
    <recommendedName>
        <fullName evidence="7">Short-chain oxidoreductase</fullName>
    </recommendedName>
</protein>
<dbReference type="InterPro" id="IPR007310">
    <property type="entry name" value="Aerobactin_biosyn_IucA/IucC_N"/>
</dbReference>
<dbReference type="Pfam" id="PF04183">
    <property type="entry name" value="IucA_IucC"/>
    <property type="match status" value="1"/>
</dbReference>
<dbReference type="InterPro" id="IPR022770">
    <property type="entry name" value="IucA/IucC-like_C"/>
</dbReference>
<evidence type="ECO:0000259" key="4">
    <source>
        <dbReference type="Pfam" id="PF06276"/>
    </source>
</evidence>
<gene>
    <name evidence="5" type="ORF">IFO66_13110</name>
</gene>
<name>A0ABR9AYL2_9BACL</name>
<evidence type="ECO:0008006" key="7">
    <source>
        <dbReference type="Google" id="ProtNLM"/>
    </source>
</evidence>
<dbReference type="Gene3D" id="6.10.250.3370">
    <property type="match status" value="1"/>
</dbReference>
<feature type="domain" description="Aerobactin siderophore biosynthesis IucA/IucC-like C-terminal" evidence="4">
    <location>
        <begin position="387"/>
        <end position="530"/>
    </location>
</feature>
<dbReference type="Pfam" id="PF06276">
    <property type="entry name" value="FhuF"/>
    <property type="match status" value="1"/>
</dbReference>
<dbReference type="Gene3D" id="1.10.510.40">
    <property type="match status" value="1"/>
</dbReference>
<proteinExistence type="inferred from homology"/>